<accession>A0A9D1DNU5</accession>
<gene>
    <name evidence="1" type="ORF">IAA54_01400</name>
</gene>
<dbReference type="AlphaFoldDB" id="A0A9D1DNU5"/>
<protein>
    <submittedName>
        <fullName evidence="1">Uncharacterized protein</fullName>
    </submittedName>
</protein>
<comment type="caution">
    <text evidence="1">The sequence shown here is derived from an EMBL/GenBank/DDBJ whole genome shotgun (WGS) entry which is preliminary data.</text>
</comment>
<evidence type="ECO:0000313" key="2">
    <source>
        <dbReference type="Proteomes" id="UP000886785"/>
    </source>
</evidence>
<dbReference type="EMBL" id="DVHF01000017">
    <property type="protein sequence ID" value="HIR56300.1"/>
    <property type="molecule type" value="Genomic_DNA"/>
</dbReference>
<evidence type="ECO:0000313" key="1">
    <source>
        <dbReference type="EMBL" id="HIR56300.1"/>
    </source>
</evidence>
<reference evidence="1" key="2">
    <citation type="journal article" date="2021" name="PeerJ">
        <title>Extensive microbial diversity within the chicken gut microbiome revealed by metagenomics and culture.</title>
        <authorList>
            <person name="Gilroy R."/>
            <person name="Ravi A."/>
            <person name="Getino M."/>
            <person name="Pursley I."/>
            <person name="Horton D.L."/>
            <person name="Alikhan N.F."/>
            <person name="Baker D."/>
            <person name="Gharbi K."/>
            <person name="Hall N."/>
            <person name="Watson M."/>
            <person name="Adriaenssens E.M."/>
            <person name="Foster-Nyarko E."/>
            <person name="Jarju S."/>
            <person name="Secka A."/>
            <person name="Antonio M."/>
            <person name="Oren A."/>
            <person name="Chaudhuri R.R."/>
            <person name="La Ragione R."/>
            <person name="Hildebrand F."/>
            <person name="Pallen M.J."/>
        </authorList>
    </citation>
    <scope>NUCLEOTIDE SEQUENCE</scope>
    <source>
        <strain evidence="1">ChiSjej1B19-7085</strain>
    </source>
</reference>
<proteinExistence type="predicted"/>
<name>A0A9D1DNU5_9FIRM</name>
<reference evidence="1" key="1">
    <citation type="submission" date="2020-10" db="EMBL/GenBank/DDBJ databases">
        <authorList>
            <person name="Gilroy R."/>
        </authorList>
    </citation>
    <scope>NUCLEOTIDE SEQUENCE</scope>
    <source>
        <strain evidence="1">ChiSjej1B19-7085</strain>
    </source>
</reference>
<dbReference type="Proteomes" id="UP000886785">
    <property type="component" value="Unassembled WGS sequence"/>
</dbReference>
<organism evidence="1 2">
    <name type="scientific">Candidatus Gallacutalibacter pullicola</name>
    <dbReference type="NCBI Taxonomy" id="2840830"/>
    <lineage>
        <taxon>Bacteria</taxon>
        <taxon>Bacillati</taxon>
        <taxon>Bacillota</taxon>
        <taxon>Clostridia</taxon>
        <taxon>Eubacteriales</taxon>
        <taxon>Candidatus Gallacutalibacter</taxon>
    </lineage>
</organism>
<sequence length="221" mass="24597">MKIPDNELAPLCERMKLAGQCAAALRNGSYSAVKQNNLLDSLCFQLEHACLDARRTAERNREASGMMESKPEIELSPPYGEVEITPKGWIRLALDFPLPGRSFLSGTQYLTDCVRRLLDQRRDDLPFFASAFTAVVEHIGPGIRGPFDHDNKPFQSIINALKGMVFPDDNQLQMSLGLFSLPDGKEQCEVFILPLSQAPAFLKFHLETLSALSYPPGFPGR</sequence>